<keyword evidence="3" id="KW-1185">Reference proteome</keyword>
<feature type="region of interest" description="Disordered" evidence="1">
    <location>
        <begin position="68"/>
        <end position="130"/>
    </location>
</feature>
<dbReference type="GO" id="GO:0008270">
    <property type="term" value="F:zinc ion binding"/>
    <property type="evidence" value="ECO:0007669"/>
    <property type="project" value="InterPro"/>
</dbReference>
<evidence type="ECO:0000256" key="1">
    <source>
        <dbReference type="SAM" id="MobiDB-lite"/>
    </source>
</evidence>
<proteinExistence type="predicted"/>
<organism evidence="2 3">
    <name type="scientific">Lasius platythorax</name>
    <dbReference type="NCBI Taxonomy" id="488582"/>
    <lineage>
        <taxon>Eukaryota</taxon>
        <taxon>Metazoa</taxon>
        <taxon>Ecdysozoa</taxon>
        <taxon>Arthropoda</taxon>
        <taxon>Hexapoda</taxon>
        <taxon>Insecta</taxon>
        <taxon>Pterygota</taxon>
        <taxon>Neoptera</taxon>
        <taxon>Endopterygota</taxon>
        <taxon>Hymenoptera</taxon>
        <taxon>Apocrita</taxon>
        <taxon>Aculeata</taxon>
        <taxon>Formicoidea</taxon>
        <taxon>Formicidae</taxon>
        <taxon>Formicinae</taxon>
        <taxon>Lasius</taxon>
        <taxon>Lasius</taxon>
    </lineage>
</organism>
<dbReference type="GO" id="GO:0003676">
    <property type="term" value="F:nucleic acid binding"/>
    <property type="evidence" value="ECO:0007669"/>
    <property type="project" value="InterPro"/>
</dbReference>
<evidence type="ECO:0008006" key="4">
    <source>
        <dbReference type="Google" id="ProtNLM"/>
    </source>
</evidence>
<protein>
    <recommendedName>
        <fullName evidence="4">CCHC-type domain-containing protein</fullName>
    </recommendedName>
</protein>
<dbReference type="Proteomes" id="UP001497644">
    <property type="component" value="Chromosome 7"/>
</dbReference>
<evidence type="ECO:0000313" key="3">
    <source>
        <dbReference type="Proteomes" id="UP001497644"/>
    </source>
</evidence>
<dbReference type="EMBL" id="OZ034830">
    <property type="protein sequence ID" value="CAL1687612.1"/>
    <property type="molecule type" value="Genomic_DNA"/>
</dbReference>
<feature type="compositionally biased region" description="Polar residues" evidence="1">
    <location>
        <begin position="90"/>
        <end position="104"/>
    </location>
</feature>
<feature type="compositionally biased region" description="Polar residues" evidence="1">
    <location>
        <begin position="116"/>
        <end position="126"/>
    </location>
</feature>
<accession>A0AAV2P4H7</accession>
<dbReference type="InterPro" id="IPR036875">
    <property type="entry name" value="Znf_CCHC_sf"/>
</dbReference>
<reference evidence="2" key="1">
    <citation type="submission" date="2024-04" db="EMBL/GenBank/DDBJ databases">
        <authorList>
            <consortium name="Molecular Ecology Group"/>
        </authorList>
    </citation>
    <scope>NUCLEOTIDE SEQUENCE</scope>
</reference>
<gene>
    <name evidence="2" type="ORF">LPLAT_LOCUS12788</name>
</gene>
<dbReference type="AlphaFoldDB" id="A0AAV2P4H7"/>
<name>A0AAV2P4H7_9HYME</name>
<sequence length="462" mass="50724">MSIQDPIKRFTPRNAKLENDNANVAASACKLMTGIDEDRLDLIASSFSPFPLNPNDEVDMDVESASIDDAVSDSQPSSIAIDGSSVPGETCNTRSLLAPDTHTSSNRRNKRKKTETSNPPLVSTGSVVGEGDGIVSGKHANISVNNNVSDLSSLNDNNKYDRTSQGPYDVIVQSGEGSSSSIDPIAVGRFLYSISKKDIVEIRKVGYSRINVQFRSRDAANGLITNSVLKDKKYKVFIPLYRTSRKGIIRNVPLNMSDEEISREIDSNIVITSVRRLNRRRRHNDPADLPCVNQDTNLVSSKTILITFKGQTLPSYLYLYMVKHSVMPFVSRTSLCFSCFRFGHLSSQCKGHARCQYCGEKSHDNAEACPRRDGPAFCINSKGSHRASSPNCPEYIAQRKIRELAAVENISLVEASKRVRGFVTNTSDPVFNFKDFPSLVTQGSHSSSLPSKFGLASSLPPS</sequence>
<evidence type="ECO:0000313" key="2">
    <source>
        <dbReference type="EMBL" id="CAL1687612.1"/>
    </source>
</evidence>
<dbReference type="SUPFAM" id="SSF57756">
    <property type="entry name" value="Retrovirus zinc finger-like domains"/>
    <property type="match status" value="1"/>
</dbReference>